<dbReference type="Pfam" id="PF13874">
    <property type="entry name" value="Nup54"/>
    <property type="match status" value="1"/>
</dbReference>
<dbReference type="InterPro" id="IPR024864">
    <property type="entry name" value="Nup54/Nup57/Nup44"/>
</dbReference>
<gene>
    <name evidence="5" type="ORF">MS3_08367</name>
</gene>
<proteinExistence type="predicted"/>
<dbReference type="GO" id="GO:0017056">
    <property type="term" value="F:structural constituent of nuclear pore"/>
    <property type="evidence" value="ECO:0007669"/>
    <property type="project" value="TreeGrafter"/>
</dbReference>
<evidence type="ECO:0000256" key="1">
    <source>
        <dbReference type="ARBA" id="ARBA00004123"/>
    </source>
</evidence>
<sequence>MSLFGSPKLFGFSQPTTSAVSAAPTLGFGLQPSLASTTTPFGNFGLGSTVSTMSSGLFQAAAAKTTNTTFPGFGQNSTPFQGFNLNTPKTSTGLFGSTFSAPTTSTQMGLNLFGSQFGQQASQNTGFSFTQPTQSLFNIPKTQGFGFDQSLPVTAQQQQQQLQVAQQNTVDAFFASLSQPMLFGDERDSVIARWNQLQAMWGTGIGYSAVGMVNYTPENTFARLKSIGYNVLPTSTDADGLVCLYIGRPFSEVTNQRQAVQDILFRLLGGRPNLQLMVEEIRPCAEAEDSTEVILKVVERLATALHSVVSESKRKNPLNFVQIWYLQTSNKRCVSDDNMTAYILLFLVFTTASIIFVNIVLTDFQYVDVIVLKLYFTLPIEGTTSTISATELAKYLSSPSVVPQLQSQLCVNRLIPEISPSAAQIVAYNENPPAGFDRLIWQQACLDNPHPDRMIPIPFIGFPDLKRRKCDQLAYGEQQSSMIKYITELVSKLRTGQLVMSQRLIQLKRKQIELSHRVLKVLKHQEVHRRCGFAISVEEEGMRCELERIWSELVAPRGLRIRFQEALSTLRNSSEFNKRDKENVGSVYKGAHSLESGDGYPSTWSLDPDSLNELKEYLTQRHNGIREMQRLITEMTNNLKVMEDNPITNINPSVHKSPFVNSPPIGGVHKVSFAVNSRIVH</sequence>
<dbReference type="GO" id="GO:0006999">
    <property type="term" value="P:nuclear pore organization"/>
    <property type="evidence" value="ECO:0007669"/>
    <property type="project" value="TreeGrafter"/>
</dbReference>
<dbReference type="AlphaFoldDB" id="A0A095CBN7"/>
<dbReference type="InterPro" id="IPR025712">
    <property type="entry name" value="Nup54_alpha-helical_dom"/>
</dbReference>
<dbReference type="GO" id="GO:0036228">
    <property type="term" value="P:protein localization to nuclear inner membrane"/>
    <property type="evidence" value="ECO:0007669"/>
    <property type="project" value="TreeGrafter"/>
</dbReference>
<feature type="domain" description="Nucleoporin Nup54 alpha-helical" evidence="4">
    <location>
        <begin position="432"/>
        <end position="569"/>
    </location>
</feature>
<organism evidence="5">
    <name type="scientific">Schistosoma haematobium</name>
    <name type="common">Blood fluke</name>
    <dbReference type="NCBI Taxonomy" id="6185"/>
    <lineage>
        <taxon>Eukaryota</taxon>
        <taxon>Metazoa</taxon>
        <taxon>Spiralia</taxon>
        <taxon>Lophotrochozoa</taxon>
        <taxon>Platyhelminthes</taxon>
        <taxon>Trematoda</taxon>
        <taxon>Digenea</taxon>
        <taxon>Strigeidida</taxon>
        <taxon>Schistosomatoidea</taxon>
        <taxon>Schistosomatidae</taxon>
        <taxon>Schistosoma</taxon>
    </lineage>
</organism>
<dbReference type="EMBL" id="KL251320">
    <property type="protein sequence ID" value="KGB39913.1"/>
    <property type="molecule type" value="Genomic_DNA"/>
</dbReference>
<accession>A0A095CBN7</accession>
<evidence type="ECO:0000256" key="3">
    <source>
        <dbReference type="ARBA" id="ARBA00023242"/>
    </source>
</evidence>
<dbReference type="PANTHER" id="PTHR13000:SF0">
    <property type="entry name" value="NUCLEOPORIN P54"/>
    <property type="match status" value="1"/>
</dbReference>
<name>A0A095CBN7_SCHHA</name>
<protein>
    <submittedName>
        <fullName evidence="5">Nuclear pore complex protein Nup54</fullName>
    </submittedName>
</protein>
<evidence type="ECO:0000256" key="2">
    <source>
        <dbReference type="ARBA" id="ARBA00022448"/>
    </source>
</evidence>
<evidence type="ECO:0000313" key="5">
    <source>
        <dbReference type="EMBL" id="KGB39913.1"/>
    </source>
</evidence>
<dbReference type="Gene3D" id="1.20.5.490">
    <property type="entry name" value="Single helix bin"/>
    <property type="match status" value="1"/>
</dbReference>
<keyword evidence="3" id="KW-0539">Nucleus</keyword>
<comment type="subcellular location">
    <subcellularLocation>
        <location evidence="1">Nucleus</location>
    </subcellularLocation>
</comment>
<dbReference type="GO" id="GO:0044613">
    <property type="term" value="C:nuclear pore central transport channel"/>
    <property type="evidence" value="ECO:0007669"/>
    <property type="project" value="TreeGrafter"/>
</dbReference>
<evidence type="ECO:0000259" key="4">
    <source>
        <dbReference type="Pfam" id="PF13874"/>
    </source>
</evidence>
<dbReference type="STRING" id="6185.A0A095CBN7"/>
<dbReference type="GO" id="GO:0006607">
    <property type="term" value="P:NLS-bearing protein import into nucleus"/>
    <property type="evidence" value="ECO:0007669"/>
    <property type="project" value="TreeGrafter"/>
</dbReference>
<dbReference type="PANTHER" id="PTHR13000">
    <property type="entry name" value="NUCLEOPORIN P54"/>
    <property type="match status" value="1"/>
</dbReference>
<keyword evidence="2" id="KW-0813">Transport</keyword>
<reference evidence="5" key="1">
    <citation type="journal article" date="2012" name="Nat. Genet.">
        <title>Whole-genome sequence of Schistosoma haematobium.</title>
        <authorList>
            <person name="Young N.D."/>
            <person name="Jex A.R."/>
            <person name="Li B."/>
            <person name="Liu S."/>
            <person name="Yang L."/>
            <person name="Xiong Z."/>
            <person name="Li Y."/>
            <person name="Cantacessi C."/>
            <person name="Hall R.S."/>
            <person name="Xu X."/>
            <person name="Chen F."/>
            <person name="Wu X."/>
            <person name="Zerlotini A."/>
            <person name="Oliveira G."/>
            <person name="Hofmann A."/>
            <person name="Zhang G."/>
            <person name="Fang X."/>
            <person name="Kang Y."/>
            <person name="Campbell B.E."/>
            <person name="Loukas A."/>
            <person name="Ranganathan S."/>
            <person name="Rollinson D."/>
            <person name="Rinaldi G."/>
            <person name="Brindley P.J."/>
            <person name="Yang H."/>
            <person name="Wang J."/>
            <person name="Wang J."/>
            <person name="Gasser R.B."/>
        </authorList>
    </citation>
    <scope>NUCLEOTIDE SEQUENCE [LARGE SCALE GENOMIC DNA]</scope>
</reference>